<protein>
    <recommendedName>
        <fullName evidence="5">Putative glutamate--cysteine ligase 2</fullName>
        <ecNumber evidence="5">6.3.2.2</ecNumber>
    </recommendedName>
    <alternativeName>
        <fullName evidence="5">Gamma-glutamylcysteine synthetase 2</fullName>
        <shortName evidence="5">GCS 2</shortName>
        <shortName evidence="5">Gamma-GCS 2</shortName>
    </alternativeName>
</protein>
<dbReference type="Gene3D" id="3.30.590.20">
    <property type="match status" value="1"/>
</dbReference>
<keyword evidence="8" id="KW-1185">Reference proteome</keyword>
<comment type="caution">
    <text evidence="7">The sequence shown here is derived from an EMBL/GenBank/DDBJ whole genome shotgun (WGS) entry which is preliminary data.</text>
</comment>
<dbReference type="EC" id="6.3.2.2" evidence="5"/>
<dbReference type="Proteomes" id="UP000624709">
    <property type="component" value="Unassembled WGS sequence"/>
</dbReference>
<dbReference type="InterPro" id="IPR006336">
    <property type="entry name" value="GCS2"/>
</dbReference>
<dbReference type="Pfam" id="PF04107">
    <property type="entry name" value="GCS2"/>
    <property type="match status" value="1"/>
</dbReference>
<evidence type="ECO:0000313" key="7">
    <source>
        <dbReference type="EMBL" id="GIE68143.1"/>
    </source>
</evidence>
<evidence type="ECO:0000256" key="4">
    <source>
        <dbReference type="ARBA" id="ARBA00048819"/>
    </source>
</evidence>
<evidence type="ECO:0000256" key="6">
    <source>
        <dbReference type="SAM" id="MobiDB-lite"/>
    </source>
</evidence>
<evidence type="ECO:0000313" key="8">
    <source>
        <dbReference type="Proteomes" id="UP000624709"/>
    </source>
</evidence>
<dbReference type="InterPro" id="IPR014746">
    <property type="entry name" value="Gln_synth/guanido_kin_cat_dom"/>
</dbReference>
<proteinExistence type="inferred from homology"/>
<dbReference type="InterPro" id="IPR050141">
    <property type="entry name" value="GCL_type2/YbdK_subfam"/>
</dbReference>
<keyword evidence="1 5" id="KW-0436">Ligase</keyword>
<dbReference type="HAMAP" id="MF_01609">
    <property type="entry name" value="Glu_cys_ligase_2"/>
    <property type="match status" value="1"/>
</dbReference>
<keyword evidence="2 5" id="KW-0547">Nucleotide-binding</keyword>
<evidence type="ECO:0000256" key="5">
    <source>
        <dbReference type="HAMAP-Rule" id="MF_01609"/>
    </source>
</evidence>
<evidence type="ECO:0000256" key="1">
    <source>
        <dbReference type="ARBA" id="ARBA00022598"/>
    </source>
</evidence>
<comment type="function">
    <text evidence="5">ATP-dependent carboxylate-amine ligase which exhibits weak glutamate--cysteine ligase activity.</text>
</comment>
<evidence type="ECO:0000256" key="3">
    <source>
        <dbReference type="ARBA" id="ARBA00022840"/>
    </source>
</evidence>
<dbReference type="PANTHER" id="PTHR36510:SF1">
    <property type="entry name" value="GLUTAMATE--CYSTEINE LIGASE 2-RELATED"/>
    <property type="match status" value="1"/>
</dbReference>
<comment type="similarity">
    <text evidence="5">Belongs to the glutamate--cysteine ligase type 2 family. YbdK subfamily.</text>
</comment>
<name>A0ABQ4BBS0_9ACTN</name>
<feature type="region of interest" description="Disordered" evidence="6">
    <location>
        <begin position="1"/>
        <end position="22"/>
    </location>
</feature>
<organism evidence="7 8">
    <name type="scientific">Actinoplanes palleronii</name>
    <dbReference type="NCBI Taxonomy" id="113570"/>
    <lineage>
        <taxon>Bacteria</taxon>
        <taxon>Bacillati</taxon>
        <taxon>Actinomycetota</taxon>
        <taxon>Actinomycetes</taxon>
        <taxon>Micromonosporales</taxon>
        <taxon>Micromonosporaceae</taxon>
        <taxon>Actinoplanes</taxon>
    </lineage>
</organism>
<gene>
    <name evidence="7" type="primary">ybdK_2</name>
    <name evidence="7" type="ORF">Apa02nite_042510</name>
</gene>
<reference evidence="7 8" key="1">
    <citation type="submission" date="2021-01" db="EMBL/GenBank/DDBJ databases">
        <title>Whole genome shotgun sequence of Actinoplanes palleronii NBRC 14916.</title>
        <authorList>
            <person name="Komaki H."/>
            <person name="Tamura T."/>
        </authorList>
    </citation>
    <scope>NUCLEOTIDE SEQUENCE [LARGE SCALE GENOMIC DNA]</scope>
    <source>
        <strain evidence="7 8">NBRC 14916</strain>
    </source>
</reference>
<dbReference type="NCBIfam" id="TIGR02050">
    <property type="entry name" value="gshA_cyan_rel"/>
    <property type="match status" value="1"/>
</dbReference>
<accession>A0ABQ4BBS0</accession>
<dbReference type="InterPro" id="IPR011793">
    <property type="entry name" value="YbdK"/>
</dbReference>
<dbReference type="PANTHER" id="PTHR36510">
    <property type="entry name" value="GLUTAMATE--CYSTEINE LIGASE 2-RELATED"/>
    <property type="match status" value="1"/>
</dbReference>
<evidence type="ECO:0000256" key="2">
    <source>
        <dbReference type="ARBA" id="ARBA00022741"/>
    </source>
</evidence>
<dbReference type="GO" id="GO:0016874">
    <property type="term" value="F:ligase activity"/>
    <property type="evidence" value="ECO:0007669"/>
    <property type="project" value="UniProtKB-KW"/>
</dbReference>
<keyword evidence="3 5" id="KW-0067">ATP-binding</keyword>
<dbReference type="SUPFAM" id="SSF55931">
    <property type="entry name" value="Glutamine synthetase/guanido kinase"/>
    <property type="match status" value="1"/>
</dbReference>
<comment type="catalytic activity">
    <reaction evidence="4 5">
        <text>L-cysteine + L-glutamate + ATP = gamma-L-glutamyl-L-cysteine + ADP + phosphate + H(+)</text>
        <dbReference type="Rhea" id="RHEA:13285"/>
        <dbReference type="ChEBI" id="CHEBI:15378"/>
        <dbReference type="ChEBI" id="CHEBI:29985"/>
        <dbReference type="ChEBI" id="CHEBI:30616"/>
        <dbReference type="ChEBI" id="CHEBI:35235"/>
        <dbReference type="ChEBI" id="CHEBI:43474"/>
        <dbReference type="ChEBI" id="CHEBI:58173"/>
        <dbReference type="ChEBI" id="CHEBI:456216"/>
        <dbReference type="EC" id="6.3.2.2"/>
    </reaction>
</comment>
<sequence>MTSGQLPTAAAPGTATGGDPLTAPTFGVEEEFLLLDPIHGRPVPAAPAVLRMLRNETGPRAELMSYQVETATAVCTSTDELGAELRRLRALAAEAARARGCRLVATAVAPYGAPALSAITDAPRYHGLAARHPTLTALSGVCACQVHVGVPSRDLGAQVLTRLRPWLATLLAISANSPFTGGHDTGYASHRYGLVSQWPTARPPDEWRDAADYDRSVQRLLRRGAAMDERSIYFLARLSPRYPTIEVRVADTCLDRGTTLLLATLVRALVVTATADVRAGLPPPPAAPRWVIGSLLAAAHNGLAGPGIDPFTGDAVPAWDLVSVLVGHVGAALAALGDTATVATQLARLREHGTGAERQRRLWKRAATPFDIVAGLAAITDATD</sequence>
<dbReference type="NCBIfam" id="NF010041">
    <property type="entry name" value="PRK13517.1-1"/>
    <property type="match status" value="1"/>
</dbReference>
<dbReference type="EMBL" id="BOMS01000057">
    <property type="protein sequence ID" value="GIE68143.1"/>
    <property type="molecule type" value="Genomic_DNA"/>
</dbReference>
<dbReference type="RefSeq" id="WP_203826511.1">
    <property type="nucleotide sequence ID" value="NZ_BAAATY010000003.1"/>
</dbReference>